<reference evidence="1 2" key="1">
    <citation type="journal article" date="2015" name="Genome Biol. Evol.">
        <title>Comparative Genomics of a Bacterivorous Green Alga Reveals Evolutionary Causalities and Consequences of Phago-Mixotrophic Mode of Nutrition.</title>
        <authorList>
            <person name="Burns J.A."/>
            <person name="Paasch A."/>
            <person name="Narechania A."/>
            <person name="Kim E."/>
        </authorList>
    </citation>
    <scope>NUCLEOTIDE SEQUENCE [LARGE SCALE GENOMIC DNA]</scope>
    <source>
        <strain evidence="1 2">PLY_AMNH</strain>
    </source>
</reference>
<keyword evidence="2" id="KW-1185">Reference proteome</keyword>
<dbReference type="Proteomes" id="UP001190700">
    <property type="component" value="Unassembled WGS sequence"/>
</dbReference>
<accession>A0AAE0BBE4</accession>
<sequence>MKRALYGHRTSGKLWADTANNAFLAEHYPTLVRSTYDECLYLGEVNGQKMMVLIYVDDFLIGCAHEHTRAQFHSSLMTTFTATYSAAQQLAEKLKAQDQQVLASLQRLAIV</sequence>
<gene>
    <name evidence="1" type="ORF">CYMTET_56828</name>
</gene>
<evidence type="ECO:0000313" key="2">
    <source>
        <dbReference type="Proteomes" id="UP001190700"/>
    </source>
</evidence>
<dbReference type="EMBL" id="LGRX02035872">
    <property type="protein sequence ID" value="KAK3232844.1"/>
    <property type="molecule type" value="Genomic_DNA"/>
</dbReference>
<proteinExistence type="predicted"/>
<evidence type="ECO:0000313" key="1">
    <source>
        <dbReference type="EMBL" id="KAK3232844.1"/>
    </source>
</evidence>
<evidence type="ECO:0008006" key="3">
    <source>
        <dbReference type="Google" id="ProtNLM"/>
    </source>
</evidence>
<dbReference type="AlphaFoldDB" id="A0AAE0BBE4"/>
<organism evidence="1 2">
    <name type="scientific">Cymbomonas tetramitiformis</name>
    <dbReference type="NCBI Taxonomy" id="36881"/>
    <lineage>
        <taxon>Eukaryota</taxon>
        <taxon>Viridiplantae</taxon>
        <taxon>Chlorophyta</taxon>
        <taxon>Pyramimonadophyceae</taxon>
        <taxon>Pyramimonadales</taxon>
        <taxon>Pyramimonadaceae</taxon>
        <taxon>Cymbomonas</taxon>
    </lineage>
</organism>
<protein>
    <recommendedName>
        <fullName evidence="3">Reverse transcriptase Ty1/copia-type domain-containing protein</fullName>
    </recommendedName>
</protein>
<name>A0AAE0BBE4_9CHLO</name>
<comment type="caution">
    <text evidence="1">The sequence shown here is derived from an EMBL/GenBank/DDBJ whole genome shotgun (WGS) entry which is preliminary data.</text>
</comment>